<keyword evidence="2" id="KW-1185">Reference proteome</keyword>
<reference evidence="1 2" key="1">
    <citation type="submission" date="2019-02" db="EMBL/GenBank/DDBJ databases">
        <title>Deep-cultivation of Planctomycetes and their phenomic and genomic characterization uncovers novel biology.</title>
        <authorList>
            <person name="Wiegand S."/>
            <person name="Jogler M."/>
            <person name="Boedeker C."/>
            <person name="Pinto D."/>
            <person name="Vollmers J."/>
            <person name="Rivas-Marin E."/>
            <person name="Kohn T."/>
            <person name="Peeters S.H."/>
            <person name="Heuer A."/>
            <person name="Rast P."/>
            <person name="Oberbeckmann S."/>
            <person name="Bunk B."/>
            <person name="Jeske O."/>
            <person name="Meyerdierks A."/>
            <person name="Storesund J.E."/>
            <person name="Kallscheuer N."/>
            <person name="Luecker S."/>
            <person name="Lage O.M."/>
            <person name="Pohl T."/>
            <person name="Merkel B.J."/>
            <person name="Hornburger P."/>
            <person name="Mueller R.-W."/>
            <person name="Bruemmer F."/>
            <person name="Labrenz M."/>
            <person name="Spormann A.M."/>
            <person name="Op den Camp H."/>
            <person name="Overmann J."/>
            <person name="Amann R."/>
            <person name="Jetten M.S.M."/>
            <person name="Mascher T."/>
            <person name="Medema M.H."/>
            <person name="Devos D.P."/>
            <person name="Kaster A.-K."/>
            <person name="Ovreas L."/>
            <person name="Rohde M."/>
            <person name="Galperin M.Y."/>
            <person name="Jogler C."/>
        </authorList>
    </citation>
    <scope>NUCLEOTIDE SEQUENCE [LARGE SCALE GENOMIC DNA]</scope>
    <source>
        <strain evidence="1 2">Q31a</strain>
    </source>
</reference>
<name>A0A518G6N3_9BACT</name>
<protein>
    <submittedName>
        <fullName evidence="1">Uncharacterized protein</fullName>
    </submittedName>
</protein>
<dbReference type="AlphaFoldDB" id="A0A518G6N3"/>
<gene>
    <name evidence="1" type="ORF">Q31a_25650</name>
</gene>
<accession>A0A518G6N3</accession>
<evidence type="ECO:0000313" key="1">
    <source>
        <dbReference type="EMBL" id="QDV24250.1"/>
    </source>
</evidence>
<dbReference type="Gene3D" id="2.40.128.90">
    <property type="entry name" value="OMPT-like"/>
    <property type="match status" value="1"/>
</dbReference>
<dbReference type="KEGG" id="ahel:Q31a_25650"/>
<evidence type="ECO:0000313" key="2">
    <source>
        <dbReference type="Proteomes" id="UP000318017"/>
    </source>
</evidence>
<dbReference type="EMBL" id="CP036298">
    <property type="protein sequence ID" value="QDV24250.1"/>
    <property type="molecule type" value="Genomic_DNA"/>
</dbReference>
<dbReference type="InterPro" id="IPR053724">
    <property type="entry name" value="OMP_A26_sf"/>
</dbReference>
<proteinExistence type="predicted"/>
<dbReference type="Proteomes" id="UP000318017">
    <property type="component" value="Chromosome"/>
</dbReference>
<sequence length="460" mass="51896">MDPLNPHGSPWIARLTQATTATHGCFGIFDKVYPDRLNSISLSIRYYRHNQKFVRDSGTATRPGTWGRFRLLRWKVVMTLLNLAWRFIAAVTVTVTGPAAMGQVFHPSADPVNFDPDWQFFAPVDVEALAELSPRKRAPVGFFGTYDRTYLWTSRSETEQSKANGDFGWGNRYDLGYMTDDRSGWLVSFRMMTGPNMYNTTYQERIDRFNEDDIGDPIENPVQPFLDANDPQFGTRAYLLGDSLNVFGLNNFEVNKTWRREPYRMGGIIEPMIGFKYTTLKDFAMNQTYSRSTSDITTPGGAPTTQTQQETLISHETSIKNQMVGGQLGARYFTNLRRWTLSGEFRGFAMANFQNNDYYQRSYITQYSGAPALGVDTIATDFSSGSQLTQSSNQEFVFGFEARAEAAYQVTKAFSLRAGIDVIDFAQGIWRGANPGFGETGLQDQDVQLAGYTFGLSINR</sequence>
<organism evidence="1 2">
    <name type="scientific">Aureliella helgolandensis</name>
    <dbReference type="NCBI Taxonomy" id="2527968"/>
    <lineage>
        <taxon>Bacteria</taxon>
        <taxon>Pseudomonadati</taxon>
        <taxon>Planctomycetota</taxon>
        <taxon>Planctomycetia</taxon>
        <taxon>Pirellulales</taxon>
        <taxon>Pirellulaceae</taxon>
        <taxon>Aureliella</taxon>
    </lineage>
</organism>